<dbReference type="Proteomes" id="UP001149140">
    <property type="component" value="Unassembled WGS sequence"/>
</dbReference>
<reference evidence="2" key="1">
    <citation type="submission" date="2022-10" db="EMBL/GenBank/DDBJ databases">
        <title>The WGS of Solirubrobacter ginsenosidimutans DSM 21036.</title>
        <authorList>
            <person name="Jiang Z."/>
        </authorList>
    </citation>
    <scope>NUCLEOTIDE SEQUENCE</scope>
    <source>
        <strain evidence="2">DSM 21036</strain>
    </source>
</reference>
<accession>A0A9X3MZG5</accession>
<comment type="caution">
    <text evidence="2">The sequence shown here is derived from an EMBL/GenBank/DDBJ whole genome shotgun (WGS) entry which is preliminary data.</text>
</comment>
<feature type="domain" description="NAD-dependent epimerase/dehydratase" evidence="1">
    <location>
        <begin position="3"/>
        <end position="128"/>
    </location>
</feature>
<dbReference type="RefSeq" id="WP_270043280.1">
    <property type="nucleotide sequence ID" value="NZ_JAPDOD010000029.1"/>
</dbReference>
<dbReference type="Gene3D" id="3.40.50.720">
    <property type="entry name" value="NAD(P)-binding Rossmann-like Domain"/>
    <property type="match status" value="1"/>
</dbReference>
<dbReference type="AlphaFoldDB" id="A0A9X3MZG5"/>
<dbReference type="Pfam" id="PF01370">
    <property type="entry name" value="Epimerase"/>
    <property type="match status" value="2"/>
</dbReference>
<feature type="domain" description="NAD-dependent epimerase/dehydratase" evidence="1">
    <location>
        <begin position="168"/>
        <end position="274"/>
    </location>
</feature>
<evidence type="ECO:0000259" key="1">
    <source>
        <dbReference type="Pfam" id="PF01370"/>
    </source>
</evidence>
<keyword evidence="3" id="KW-1185">Reference proteome</keyword>
<gene>
    <name evidence="2" type="ORF">OM076_27415</name>
</gene>
<name>A0A9X3MZG5_9ACTN</name>
<dbReference type="EMBL" id="JAPDOD010000029">
    <property type="protein sequence ID" value="MDA0164032.1"/>
    <property type="molecule type" value="Genomic_DNA"/>
</dbReference>
<evidence type="ECO:0000313" key="3">
    <source>
        <dbReference type="Proteomes" id="UP001149140"/>
    </source>
</evidence>
<dbReference type="InterPro" id="IPR036291">
    <property type="entry name" value="NAD(P)-bd_dom_sf"/>
</dbReference>
<dbReference type="InterPro" id="IPR001509">
    <property type="entry name" value="Epimerase_deHydtase"/>
</dbReference>
<dbReference type="InterPro" id="IPR050177">
    <property type="entry name" value="Lipid_A_modif_metabolic_enz"/>
</dbReference>
<protein>
    <submittedName>
        <fullName evidence="2">NAD-dependent epimerase/dehydratase family protein</fullName>
    </submittedName>
</protein>
<dbReference type="PANTHER" id="PTHR43245:SF13">
    <property type="entry name" value="UDP-D-APIOSE_UDP-D-XYLOSE SYNTHASE 2"/>
    <property type="match status" value="1"/>
</dbReference>
<organism evidence="2 3">
    <name type="scientific">Solirubrobacter ginsenosidimutans</name>
    <dbReference type="NCBI Taxonomy" id="490573"/>
    <lineage>
        <taxon>Bacteria</taxon>
        <taxon>Bacillati</taxon>
        <taxon>Actinomycetota</taxon>
        <taxon>Thermoleophilia</taxon>
        <taxon>Solirubrobacterales</taxon>
        <taxon>Solirubrobacteraceae</taxon>
        <taxon>Solirubrobacter</taxon>
    </lineage>
</organism>
<dbReference type="PANTHER" id="PTHR43245">
    <property type="entry name" value="BIFUNCTIONAL POLYMYXIN RESISTANCE PROTEIN ARNA"/>
    <property type="match status" value="1"/>
</dbReference>
<evidence type="ECO:0000313" key="2">
    <source>
        <dbReference type="EMBL" id="MDA0164032.1"/>
    </source>
</evidence>
<sequence length="345" mass="36527">MFLVTGGAGFIGSHIVDALLAGGHEVRVLDTFLDAAHRERPDYLDPRATYIEGDVRDPEVAARAVQGVDAVSHQAAMVGLGVDLGDIADYVSHNDFGTAVLLRALAARAFSGPLVLASSMVVYGEGRYRCEEHGLVRPGPRTPEALDGGHFEPPCPTCGRALAPESVPEDAPLDPRNVYAATKVAQEHLCTAFARETGATVTALRYHNVYGPRMPRDTPYAGVASIFRSSLAAGTAPRVFEDGAQRRDFVHVRDVAAANVHALQAGVPGAFNVASGTPRTVGDMAAALARAVDPSLPPVVTGQWRAGDVRHVFASPKRAATQLGFRAGEDFEAGMREFAEAKLRA</sequence>
<proteinExistence type="predicted"/>
<dbReference type="SUPFAM" id="SSF51735">
    <property type="entry name" value="NAD(P)-binding Rossmann-fold domains"/>
    <property type="match status" value="1"/>
</dbReference>